<dbReference type="AlphaFoldDB" id="B9RM52"/>
<reference evidence="2" key="1">
    <citation type="journal article" date="2010" name="Nat. Biotechnol.">
        <title>Draft genome sequence of the oilseed species Ricinus communis.</title>
        <authorList>
            <person name="Chan A.P."/>
            <person name="Crabtree J."/>
            <person name="Zhao Q."/>
            <person name="Lorenzi H."/>
            <person name="Orvis J."/>
            <person name="Puiu D."/>
            <person name="Melake-Berhan A."/>
            <person name="Jones K.M."/>
            <person name="Redman J."/>
            <person name="Chen G."/>
            <person name="Cahoon E.B."/>
            <person name="Gedil M."/>
            <person name="Stanke M."/>
            <person name="Haas B.J."/>
            <person name="Wortman J.R."/>
            <person name="Fraser-Liggett C.M."/>
            <person name="Ravel J."/>
            <person name="Rabinowicz P.D."/>
        </authorList>
    </citation>
    <scope>NUCLEOTIDE SEQUENCE [LARGE SCALE GENOMIC DNA]</scope>
    <source>
        <strain evidence="2">cv. Hale</strain>
    </source>
</reference>
<sequence>MWLQLLSGSFGPAGIMWSEGLIVGCFYLVHSKMEAGSNYCRYGRQLQAYSAGCEMGTPPKNWIKCNVDGALFQDISEAGAGCVLRERRFLYCSKISCYACPKRIINEISCLRSLLSEGVEDVSIIGKTTIA</sequence>
<name>B9RM52_RICCO</name>
<dbReference type="EMBL" id="EQ973789">
    <property type="protein sequence ID" value="EEF47375.1"/>
    <property type="molecule type" value="Genomic_DNA"/>
</dbReference>
<dbReference type="Proteomes" id="UP000008311">
    <property type="component" value="Unassembled WGS sequence"/>
</dbReference>
<accession>B9RM52</accession>
<organism evidence="1 2">
    <name type="scientific">Ricinus communis</name>
    <name type="common">Castor bean</name>
    <dbReference type="NCBI Taxonomy" id="3988"/>
    <lineage>
        <taxon>Eukaryota</taxon>
        <taxon>Viridiplantae</taxon>
        <taxon>Streptophyta</taxon>
        <taxon>Embryophyta</taxon>
        <taxon>Tracheophyta</taxon>
        <taxon>Spermatophyta</taxon>
        <taxon>Magnoliopsida</taxon>
        <taxon>eudicotyledons</taxon>
        <taxon>Gunneridae</taxon>
        <taxon>Pentapetalae</taxon>
        <taxon>rosids</taxon>
        <taxon>fabids</taxon>
        <taxon>Malpighiales</taxon>
        <taxon>Euphorbiaceae</taxon>
        <taxon>Acalyphoideae</taxon>
        <taxon>Acalypheae</taxon>
        <taxon>Ricinus</taxon>
    </lineage>
</organism>
<protein>
    <submittedName>
        <fullName evidence="1">Uncharacterized protein</fullName>
    </submittedName>
</protein>
<evidence type="ECO:0000313" key="2">
    <source>
        <dbReference type="Proteomes" id="UP000008311"/>
    </source>
</evidence>
<proteinExistence type="predicted"/>
<dbReference type="InParanoid" id="B9RM52"/>
<keyword evidence="2" id="KW-1185">Reference proteome</keyword>
<evidence type="ECO:0000313" key="1">
    <source>
        <dbReference type="EMBL" id="EEF47375.1"/>
    </source>
</evidence>
<gene>
    <name evidence="1" type="ORF">RCOM_1077720</name>
</gene>